<dbReference type="CDD" id="cd14498">
    <property type="entry name" value="DSP"/>
    <property type="match status" value="1"/>
</dbReference>
<evidence type="ECO:0000313" key="9">
    <source>
        <dbReference type="EMBL" id="KAE9047348.1"/>
    </source>
</evidence>
<feature type="domain" description="Tyrosine specific protein phosphatases" evidence="7">
    <location>
        <begin position="185"/>
        <end position="236"/>
    </location>
</feature>
<proteinExistence type="inferred from homology"/>
<dbReference type="PROSITE" id="PS00383">
    <property type="entry name" value="TYR_PHOSPHATASE_1"/>
    <property type="match status" value="1"/>
</dbReference>
<keyword evidence="12" id="KW-1185">Reference proteome</keyword>
<comment type="similarity">
    <text evidence="1">Belongs to the protein-tyrosine phosphatase family. Non-receptor class dual specificity subfamily.</text>
</comment>
<evidence type="ECO:0000313" key="13">
    <source>
        <dbReference type="Proteomes" id="UP000435112"/>
    </source>
</evidence>
<keyword evidence="3" id="KW-0378">Hydrolase</keyword>
<evidence type="ECO:0000313" key="12">
    <source>
        <dbReference type="Proteomes" id="UP000434957"/>
    </source>
</evidence>
<dbReference type="Pfam" id="PF00782">
    <property type="entry name" value="DSPc"/>
    <property type="match status" value="1"/>
</dbReference>
<dbReference type="GO" id="GO:0005737">
    <property type="term" value="C:cytoplasm"/>
    <property type="evidence" value="ECO:0007669"/>
    <property type="project" value="TreeGrafter"/>
</dbReference>
<evidence type="ECO:0000259" key="6">
    <source>
        <dbReference type="PROSITE" id="PS50054"/>
    </source>
</evidence>
<dbReference type="Proteomes" id="UP000435112">
    <property type="component" value="Unassembled WGS sequence"/>
</dbReference>
<dbReference type="SUPFAM" id="SSF52799">
    <property type="entry name" value="(Phosphotyrosine protein) phosphatases II"/>
    <property type="match status" value="1"/>
</dbReference>
<feature type="compositionally biased region" description="Low complexity" evidence="5">
    <location>
        <begin position="15"/>
        <end position="28"/>
    </location>
</feature>
<evidence type="ECO:0000259" key="7">
    <source>
        <dbReference type="PROSITE" id="PS50056"/>
    </source>
</evidence>
<dbReference type="AlphaFoldDB" id="A0A6A3P152"/>
<dbReference type="SMART" id="SM00195">
    <property type="entry name" value="DSPc"/>
    <property type="match status" value="1"/>
</dbReference>
<dbReference type="Proteomes" id="UP000429607">
    <property type="component" value="Unassembled WGS sequence"/>
</dbReference>
<dbReference type="EC" id="3.1.3.48" evidence="2"/>
<dbReference type="PROSITE" id="PS50054">
    <property type="entry name" value="TYR_PHOSPHATASE_DUAL"/>
    <property type="match status" value="1"/>
</dbReference>
<feature type="region of interest" description="Disordered" evidence="5">
    <location>
        <begin position="1"/>
        <end position="32"/>
    </location>
</feature>
<dbReference type="GO" id="GO:0043409">
    <property type="term" value="P:negative regulation of MAPK cascade"/>
    <property type="evidence" value="ECO:0007669"/>
    <property type="project" value="TreeGrafter"/>
</dbReference>
<dbReference type="OrthoDB" id="165342at2759"/>
<dbReference type="GO" id="GO:0004725">
    <property type="term" value="F:protein tyrosine phosphatase activity"/>
    <property type="evidence" value="ECO:0007669"/>
    <property type="project" value="UniProtKB-EC"/>
</dbReference>
<dbReference type="EMBL" id="QXFV01000169">
    <property type="protein sequence ID" value="KAE9047348.1"/>
    <property type="molecule type" value="Genomic_DNA"/>
</dbReference>
<dbReference type="InterPro" id="IPR000387">
    <property type="entry name" value="Tyr_Pase_dom"/>
</dbReference>
<gene>
    <name evidence="9" type="ORF">PR001_g4243</name>
    <name evidence="8" type="ORF">PR002_g4362</name>
    <name evidence="10" type="ORF">PR003_g4501</name>
</gene>
<dbReference type="InterPro" id="IPR020422">
    <property type="entry name" value="TYR_PHOSPHATASE_DUAL_dom"/>
</dbReference>
<evidence type="ECO:0000256" key="3">
    <source>
        <dbReference type="ARBA" id="ARBA00022801"/>
    </source>
</evidence>
<evidence type="ECO:0000256" key="4">
    <source>
        <dbReference type="ARBA" id="ARBA00022912"/>
    </source>
</evidence>
<feature type="domain" description="Tyrosine-protein phosphatase" evidence="6">
    <location>
        <begin position="117"/>
        <end position="258"/>
    </location>
</feature>
<dbReference type="InterPro" id="IPR016130">
    <property type="entry name" value="Tyr_Pase_AS"/>
</dbReference>
<dbReference type="PANTHER" id="PTHR10159:SF529">
    <property type="entry name" value="TYROSINE-PROTEIN PHOSPHATASE DOMAIN-CONTAINING PROTEIN"/>
    <property type="match status" value="1"/>
</dbReference>
<evidence type="ECO:0000313" key="10">
    <source>
        <dbReference type="EMBL" id="KAE9352228.1"/>
    </source>
</evidence>
<dbReference type="EMBL" id="QXFT01000171">
    <property type="protein sequence ID" value="KAE9352228.1"/>
    <property type="molecule type" value="Genomic_DNA"/>
</dbReference>
<comment type="caution">
    <text evidence="9">The sequence shown here is derived from an EMBL/GenBank/DDBJ whole genome shotgun (WGS) entry which is preliminary data.</text>
</comment>
<accession>A0A6A3P152</accession>
<evidence type="ECO:0000256" key="2">
    <source>
        <dbReference type="ARBA" id="ARBA00013064"/>
    </source>
</evidence>
<reference evidence="11 13" key="1">
    <citation type="submission" date="2018-09" db="EMBL/GenBank/DDBJ databases">
        <title>Genomic investigation of the strawberry pathogen Phytophthora fragariae indicates pathogenicity is determined by transcriptional variation in three key races.</title>
        <authorList>
            <person name="Adams T.M."/>
            <person name="Armitage A.D."/>
            <person name="Sobczyk M.K."/>
            <person name="Bates H.J."/>
            <person name="Dunwell J.M."/>
            <person name="Nellist C.F."/>
            <person name="Harrison R.J."/>
        </authorList>
    </citation>
    <scope>NUCLEOTIDE SEQUENCE [LARGE SCALE GENOMIC DNA]</scope>
    <source>
        <strain evidence="9 11">SCRP249</strain>
        <strain evidence="8 13">SCRP324</strain>
        <strain evidence="10 12">SCRP333</strain>
    </source>
</reference>
<dbReference type="PROSITE" id="PS50056">
    <property type="entry name" value="TYR_PHOSPHATASE_2"/>
    <property type="match status" value="1"/>
</dbReference>
<dbReference type="InterPro" id="IPR029021">
    <property type="entry name" value="Prot-tyrosine_phosphatase-like"/>
</dbReference>
<dbReference type="Proteomes" id="UP000434957">
    <property type="component" value="Unassembled WGS sequence"/>
</dbReference>
<organism evidence="9 11">
    <name type="scientific">Phytophthora rubi</name>
    <dbReference type="NCBI Taxonomy" id="129364"/>
    <lineage>
        <taxon>Eukaryota</taxon>
        <taxon>Sar</taxon>
        <taxon>Stramenopiles</taxon>
        <taxon>Oomycota</taxon>
        <taxon>Peronosporomycetes</taxon>
        <taxon>Peronosporales</taxon>
        <taxon>Peronosporaceae</taxon>
        <taxon>Phytophthora</taxon>
    </lineage>
</organism>
<dbReference type="Gene3D" id="3.90.190.10">
    <property type="entry name" value="Protein tyrosine phosphatase superfamily"/>
    <property type="match status" value="1"/>
</dbReference>
<dbReference type="EMBL" id="QXFU01000168">
    <property type="protein sequence ID" value="KAE9041628.1"/>
    <property type="molecule type" value="Genomic_DNA"/>
</dbReference>
<evidence type="ECO:0000313" key="8">
    <source>
        <dbReference type="EMBL" id="KAE9041628.1"/>
    </source>
</evidence>
<dbReference type="InterPro" id="IPR000340">
    <property type="entry name" value="Dual-sp_phosphatase_cat-dom"/>
</dbReference>
<sequence length="287" mass="32839">MSTRHRTSGSSRVASGTATHSSSSRTSSELLTRQKSAQVLKKYASNRKFGRRHELQREDEHLHNTAIVVYSRRNPDEEDTVMSAQWRIAEALAHEKSIVQRLAVFISRTLGTTTCHDPTVILDHVLLGSRENAEDSRLLNLLGITHICNCAKQVGNSFEGEFFYLKLNLRDSQDEELIPHFQTVTKFIKRVERLRGRVLIHCISGASRSPALLVAYLMIDKKMSLLDAYNLVRRKRQIVQPNPGFRLQLAKYELMLFGASSVAKTLDKDWNFYAWNEVKNQRSARQK</sequence>
<evidence type="ECO:0000313" key="11">
    <source>
        <dbReference type="Proteomes" id="UP000429607"/>
    </source>
</evidence>
<keyword evidence="4" id="KW-0904">Protein phosphatase</keyword>
<evidence type="ECO:0000256" key="1">
    <source>
        <dbReference type="ARBA" id="ARBA00008601"/>
    </source>
</evidence>
<protein>
    <recommendedName>
        <fullName evidence="2">protein-tyrosine-phosphatase</fullName>
        <ecNumber evidence="2">3.1.3.48</ecNumber>
    </recommendedName>
</protein>
<name>A0A6A3P152_9STRA</name>
<dbReference type="PANTHER" id="PTHR10159">
    <property type="entry name" value="DUAL SPECIFICITY PROTEIN PHOSPHATASE"/>
    <property type="match status" value="1"/>
</dbReference>
<evidence type="ECO:0000256" key="5">
    <source>
        <dbReference type="SAM" id="MobiDB-lite"/>
    </source>
</evidence>